<dbReference type="Proteomes" id="UP000215441">
    <property type="component" value="Unassembled WGS sequence"/>
</dbReference>
<comment type="caution">
    <text evidence="1">The sequence shown here is derived from an EMBL/GenBank/DDBJ whole genome shotgun (WGS) entry which is preliminary data.</text>
</comment>
<name>A0A235EFI5_9BURK</name>
<gene>
    <name evidence="1" type="ORF">CBY09_23385</name>
</gene>
<evidence type="ECO:0000313" key="1">
    <source>
        <dbReference type="EMBL" id="OYD47749.1"/>
    </source>
</evidence>
<keyword evidence="2" id="KW-1185">Reference proteome</keyword>
<evidence type="ECO:0000313" key="2">
    <source>
        <dbReference type="Proteomes" id="UP000215441"/>
    </source>
</evidence>
<proteinExistence type="predicted"/>
<accession>A0A235EFI5</accession>
<reference evidence="1 2" key="1">
    <citation type="submission" date="2017-07" db="EMBL/GenBank/DDBJ databases">
        <title>Acidovorax KNDSW TSA 6 genome sequence and assembly.</title>
        <authorList>
            <person name="Mayilraj S."/>
        </authorList>
    </citation>
    <scope>NUCLEOTIDE SEQUENCE [LARGE SCALE GENOMIC DNA]</scope>
    <source>
        <strain evidence="1 2">KNDSW-TSA6</strain>
    </source>
</reference>
<protein>
    <submittedName>
        <fullName evidence="1">Uncharacterized protein</fullName>
    </submittedName>
</protein>
<sequence length="94" mass="10345">MHNICAKVNGEKRWMACNCLRGQYMRALEHSVPEWFFNDPSQCNLQDTATPMAGLPDCPHGISAVKALGIAGAHGQRIYTITQRINHGHPSVAC</sequence>
<dbReference type="EMBL" id="NOIG01000025">
    <property type="protein sequence ID" value="OYD47749.1"/>
    <property type="molecule type" value="Genomic_DNA"/>
</dbReference>
<organism evidence="1 2">
    <name type="scientific">Acidovorax kalamii</name>
    <dbReference type="NCBI Taxonomy" id="2004485"/>
    <lineage>
        <taxon>Bacteria</taxon>
        <taxon>Pseudomonadati</taxon>
        <taxon>Pseudomonadota</taxon>
        <taxon>Betaproteobacteria</taxon>
        <taxon>Burkholderiales</taxon>
        <taxon>Comamonadaceae</taxon>
        <taxon>Acidovorax</taxon>
    </lineage>
</organism>
<dbReference type="AlphaFoldDB" id="A0A235EFI5"/>